<evidence type="ECO:0000259" key="7">
    <source>
        <dbReference type="Pfam" id="PF19047"/>
    </source>
</evidence>
<name>A0A183KM62_9TREM</name>
<dbReference type="GO" id="GO:0005813">
    <property type="term" value="C:centrosome"/>
    <property type="evidence" value="ECO:0007669"/>
    <property type="project" value="TreeGrafter"/>
</dbReference>
<evidence type="ECO:0000256" key="3">
    <source>
        <dbReference type="ARBA" id="ARBA00022490"/>
    </source>
</evidence>
<dbReference type="InterPro" id="IPR036872">
    <property type="entry name" value="CH_dom_sf"/>
</dbReference>
<reference evidence="8 9" key="2">
    <citation type="submission" date="2018-11" db="EMBL/GenBank/DDBJ databases">
        <authorList>
            <consortium name="Pathogen Informatics"/>
        </authorList>
    </citation>
    <scope>NUCLEOTIDE SEQUENCE [LARGE SCALE GENOMIC DNA]</scope>
    <source>
        <strain evidence="8">Dakar</strain>
        <strain evidence="9">Dakar, Senegal</strain>
    </source>
</reference>
<evidence type="ECO:0000256" key="4">
    <source>
        <dbReference type="ARBA" id="ARBA00022701"/>
    </source>
</evidence>
<sequence length="93" mass="10811">MTQKLNGILLLENHYITDSSEHENEESTFRLLQLILACAVNCDNKQTYIQTIMGMEETVQQAIMEAIQQLMSTRLSMSDTMDYEDRVSLSWKF</sequence>
<dbReference type="WBParaSite" id="SCUD_0001613501-mRNA-1">
    <property type="protein sequence ID" value="SCUD_0001613501-mRNA-1"/>
    <property type="gene ID" value="SCUD_0001613501"/>
</dbReference>
<evidence type="ECO:0000313" key="9">
    <source>
        <dbReference type="Proteomes" id="UP000279833"/>
    </source>
</evidence>
<dbReference type="GO" id="GO:0005874">
    <property type="term" value="C:microtubule"/>
    <property type="evidence" value="ECO:0007669"/>
    <property type="project" value="UniProtKB-KW"/>
</dbReference>
<dbReference type="Proteomes" id="UP000279833">
    <property type="component" value="Unassembled WGS sequence"/>
</dbReference>
<dbReference type="AlphaFoldDB" id="A0A183KM62"/>
<evidence type="ECO:0000256" key="2">
    <source>
        <dbReference type="ARBA" id="ARBA00006946"/>
    </source>
</evidence>
<keyword evidence="5" id="KW-0175">Coiled coil</keyword>
<gene>
    <name evidence="8" type="ORF">SCUD_LOCUS16132</name>
</gene>
<protein>
    <submittedName>
        <fullName evidence="10">HOOK_N domain-containing protein</fullName>
    </submittedName>
</protein>
<dbReference type="SUPFAM" id="SSF116907">
    <property type="entry name" value="Hook domain"/>
    <property type="match status" value="1"/>
</dbReference>
<dbReference type="Pfam" id="PF19047">
    <property type="entry name" value="HOOK_N"/>
    <property type="match status" value="1"/>
</dbReference>
<dbReference type="GO" id="GO:0051959">
    <property type="term" value="F:dynein light intermediate chain binding"/>
    <property type="evidence" value="ECO:0007669"/>
    <property type="project" value="TreeGrafter"/>
</dbReference>
<evidence type="ECO:0000313" key="8">
    <source>
        <dbReference type="EMBL" id="VDP60916.1"/>
    </source>
</evidence>
<dbReference type="EMBL" id="UZAK01038353">
    <property type="protein sequence ID" value="VDP60916.1"/>
    <property type="molecule type" value="Genomic_DNA"/>
</dbReference>
<keyword evidence="6" id="KW-0206">Cytoskeleton</keyword>
<evidence type="ECO:0000313" key="10">
    <source>
        <dbReference type="WBParaSite" id="SCUD_0001613501-mRNA-1"/>
    </source>
</evidence>
<evidence type="ECO:0000256" key="6">
    <source>
        <dbReference type="ARBA" id="ARBA00023212"/>
    </source>
</evidence>
<dbReference type="GO" id="GO:0005737">
    <property type="term" value="C:cytoplasm"/>
    <property type="evidence" value="ECO:0007669"/>
    <property type="project" value="TreeGrafter"/>
</dbReference>
<accession>A0A183KM62</accession>
<dbReference type="InterPro" id="IPR043936">
    <property type="entry name" value="HOOK_N"/>
</dbReference>
<feature type="domain" description="HOOK N-terminal" evidence="7">
    <location>
        <begin position="19"/>
        <end position="69"/>
    </location>
</feature>
<dbReference type="GO" id="GO:0008017">
    <property type="term" value="F:microtubule binding"/>
    <property type="evidence" value="ECO:0007669"/>
    <property type="project" value="TreeGrafter"/>
</dbReference>
<dbReference type="PANTHER" id="PTHR18947:SF39">
    <property type="entry name" value="PROTEIN HOOK"/>
    <property type="match status" value="1"/>
</dbReference>
<reference evidence="10" key="1">
    <citation type="submission" date="2016-06" db="UniProtKB">
        <authorList>
            <consortium name="WormBaseParasite"/>
        </authorList>
    </citation>
    <scope>IDENTIFICATION</scope>
</reference>
<keyword evidence="3" id="KW-0963">Cytoplasm</keyword>
<organism evidence="10">
    <name type="scientific">Schistosoma curassoni</name>
    <dbReference type="NCBI Taxonomy" id="6186"/>
    <lineage>
        <taxon>Eukaryota</taxon>
        <taxon>Metazoa</taxon>
        <taxon>Spiralia</taxon>
        <taxon>Lophotrochozoa</taxon>
        <taxon>Platyhelminthes</taxon>
        <taxon>Trematoda</taxon>
        <taxon>Digenea</taxon>
        <taxon>Strigeidida</taxon>
        <taxon>Schistosomatoidea</taxon>
        <taxon>Schistosomatidae</taxon>
        <taxon>Schistosoma</taxon>
    </lineage>
</organism>
<evidence type="ECO:0000256" key="5">
    <source>
        <dbReference type="ARBA" id="ARBA00023054"/>
    </source>
</evidence>
<dbReference type="GO" id="GO:0031122">
    <property type="term" value="P:cytoplasmic microtubule organization"/>
    <property type="evidence" value="ECO:0007669"/>
    <property type="project" value="TreeGrafter"/>
</dbReference>
<keyword evidence="4" id="KW-0493">Microtubule</keyword>
<keyword evidence="9" id="KW-1185">Reference proteome</keyword>
<comment type="subcellular location">
    <subcellularLocation>
        <location evidence="1">Cytoplasm</location>
        <location evidence="1">Cytoskeleton</location>
    </subcellularLocation>
</comment>
<dbReference type="Gene3D" id="1.10.418.10">
    <property type="entry name" value="Calponin-like domain"/>
    <property type="match status" value="1"/>
</dbReference>
<comment type="similarity">
    <text evidence="2">Belongs to the hook family.</text>
</comment>
<evidence type="ECO:0000256" key="1">
    <source>
        <dbReference type="ARBA" id="ARBA00004245"/>
    </source>
</evidence>
<dbReference type="PANTHER" id="PTHR18947">
    <property type="entry name" value="HOOK PROTEINS"/>
    <property type="match status" value="1"/>
</dbReference>
<dbReference type="STRING" id="6186.A0A183KM62"/>
<proteinExistence type="inferred from homology"/>
<dbReference type="GO" id="GO:0030705">
    <property type="term" value="P:cytoskeleton-dependent intracellular transport"/>
    <property type="evidence" value="ECO:0007669"/>
    <property type="project" value="InterPro"/>
</dbReference>